<keyword evidence="2" id="KW-1185">Reference proteome</keyword>
<protein>
    <submittedName>
        <fullName evidence="1">Alpha-methylacyl-CoA racemase</fullName>
    </submittedName>
</protein>
<dbReference type="InterPro" id="IPR003673">
    <property type="entry name" value="CoA-Trfase_fam_III"/>
</dbReference>
<dbReference type="GO" id="GO:0003824">
    <property type="term" value="F:catalytic activity"/>
    <property type="evidence" value="ECO:0007669"/>
    <property type="project" value="InterPro"/>
</dbReference>
<evidence type="ECO:0000313" key="2">
    <source>
        <dbReference type="Proteomes" id="UP000648075"/>
    </source>
</evidence>
<dbReference type="PANTHER" id="PTHR48228:SF5">
    <property type="entry name" value="ALPHA-METHYLACYL-COA RACEMASE"/>
    <property type="match status" value="1"/>
</dbReference>
<dbReference type="Pfam" id="PF02515">
    <property type="entry name" value="CoA_transf_3"/>
    <property type="match status" value="1"/>
</dbReference>
<dbReference type="Gene3D" id="3.40.50.10540">
    <property type="entry name" value="Crotonobetainyl-coa:carnitine coa-transferase, domain 1"/>
    <property type="match status" value="1"/>
</dbReference>
<name>A0A918UD35_9SPHN</name>
<organism evidence="1 2">
    <name type="scientific">Novosphingobium colocasiae</name>
    <dbReference type="NCBI Taxonomy" id="1256513"/>
    <lineage>
        <taxon>Bacteria</taxon>
        <taxon>Pseudomonadati</taxon>
        <taxon>Pseudomonadota</taxon>
        <taxon>Alphaproteobacteria</taxon>
        <taxon>Sphingomonadales</taxon>
        <taxon>Sphingomonadaceae</taxon>
        <taxon>Novosphingobium</taxon>
    </lineage>
</organism>
<evidence type="ECO:0000313" key="1">
    <source>
        <dbReference type="EMBL" id="GGY90641.1"/>
    </source>
</evidence>
<comment type="caution">
    <text evidence="1">The sequence shown here is derived from an EMBL/GenBank/DDBJ whole genome shotgun (WGS) entry which is preliminary data.</text>
</comment>
<sequence>MSGPLSGIRVVEFAGLGPAPFAAMLLADMGAEVLRIDRPDLPPDPRDVGLRGRLSLALDLKDPAAIATCKALADSADVLIEGFRPGVMERLGLGPDTLLAGNPRLVYGRVTGWGQDGPLAQAAGHDINYIALTGALAAIGGADGPPLPPLNLVGDFGGGALYLALGVVSALFERSRSGQGQVIDAAIVDGTASLMNFFMGVVPQGITTMDRKDSLLAGQAPFYGCYACADGLFIAIGPIEPHFHARLLRLLEIDPANFPPQYERARWPEARALLEQAFVRRSRAAWCALLEGTDACFAPVLTLDEAPSHPHMMARGVYRERDGRVEAQPAPRFSRTPGAAGDAVCGDSDAVAALLERWGMGL</sequence>
<dbReference type="SUPFAM" id="SSF89796">
    <property type="entry name" value="CoA-transferase family III (CaiB/BaiF)"/>
    <property type="match status" value="1"/>
</dbReference>
<dbReference type="InterPro" id="IPR050509">
    <property type="entry name" value="CoA-transferase_III"/>
</dbReference>
<accession>A0A918UD35</accession>
<reference evidence="1" key="2">
    <citation type="submission" date="2020-09" db="EMBL/GenBank/DDBJ databases">
        <authorList>
            <person name="Sun Q."/>
            <person name="Kim S."/>
        </authorList>
    </citation>
    <scope>NUCLEOTIDE SEQUENCE</scope>
    <source>
        <strain evidence="1">KCTC 32255</strain>
    </source>
</reference>
<gene>
    <name evidence="1" type="primary">AMACR</name>
    <name evidence="1" type="ORF">GCM10011614_01650</name>
</gene>
<dbReference type="EMBL" id="BMZA01000001">
    <property type="protein sequence ID" value="GGY90641.1"/>
    <property type="molecule type" value="Genomic_DNA"/>
</dbReference>
<dbReference type="RefSeq" id="WP_229813608.1">
    <property type="nucleotide sequence ID" value="NZ_BMZA01000001.1"/>
</dbReference>
<dbReference type="PANTHER" id="PTHR48228">
    <property type="entry name" value="SUCCINYL-COA--D-CITRAMALATE COA-TRANSFERASE"/>
    <property type="match status" value="1"/>
</dbReference>
<reference evidence="1" key="1">
    <citation type="journal article" date="2014" name="Int. J. Syst. Evol. Microbiol.">
        <title>Complete genome sequence of Corynebacterium casei LMG S-19264T (=DSM 44701T), isolated from a smear-ripened cheese.</title>
        <authorList>
            <consortium name="US DOE Joint Genome Institute (JGI-PGF)"/>
            <person name="Walter F."/>
            <person name="Albersmeier A."/>
            <person name="Kalinowski J."/>
            <person name="Ruckert C."/>
        </authorList>
    </citation>
    <scope>NUCLEOTIDE SEQUENCE</scope>
    <source>
        <strain evidence="1">KCTC 32255</strain>
    </source>
</reference>
<dbReference type="InterPro" id="IPR044855">
    <property type="entry name" value="CoA-Trfase_III_dom3_sf"/>
</dbReference>
<dbReference type="AlphaFoldDB" id="A0A918UD35"/>
<proteinExistence type="predicted"/>
<dbReference type="Proteomes" id="UP000648075">
    <property type="component" value="Unassembled WGS sequence"/>
</dbReference>
<dbReference type="InterPro" id="IPR023606">
    <property type="entry name" value="CoA-Trfase_III_dom_1_sf"/>
</dbReference>
<dbReference type="Gene3D" id="3.30.1540.10">
    <property type="entry name" value="formyl-coa transferase, domain 3"/>
    <property type="match status" value="1"/>
</dbReference>